<proteinExistence type="predicted"/>
<feature type="compositionally biased region" description="Basic residues" evidence="1">
    <location>
        <begin position="1"/>
        <end position="12"/>
    </location>
</feature>
<evidence type="ECO:0000313" key="3">
    <source>
        <dbReference type="Proteomes" id="UP001501231"/>
    </source>
</evidence>
<feature type="compositionally biased region" description="Polar residues" evidence="1">
    <location>
        <begin position="23"/>
        <end position="32"/>
    </location>
</feature>
<sequence length="130" mass="14579">MANHRRGRHRLRAPLVPFDQSDGDQSTMSISDGQGEAVQHLENLRLALNTTDPALFVRLVRAQGEPPYLHVNNPAGADRFAEDIGVRPAQVPEDPHRYVWSWGEEITSVTTPEIAAQRVRNVLAVHQQQM</sequence>
<comment type="caution">
    <text evidence="2">The sequence shown here is derived from an EMBL/GenBank/DDBJ whole genome shotgun (WGS) entry which is preliminary data.</text>
</comment>
<dbReference type="EMBL" id="BAAARW010000012">
    <property type="protein sequence ID" value="GAA2422696.1"/>
    <property type="molecule type" value="Genomic_DNA"/>
</dbReference>
<evidence type="ECO:0000313" key="2">
    <source>
        <dbReference type="EMBL" id="GAA2422696.1"/>
    </source>
</evidence>
<gene>
    <name evidence="2" type="ORF">GCM10010191_38150</name>
</gene>
<reference evidence="2 3" key="1">
    <citation type="journal article" date="2019" name="Int. J. Syst. Evol. Microbiol.">
        <title>The Global Catalogue of Microorganisms (GCM) 10K type strain sequencing project: providing services to taxonomists for standard genome sequencing and annotation.</title>
        <authorList>
            <consortium name="The Broad Institute Genomics Platform"/>
            <consortium name="The Broad Institute Genome Sequencing Center for Infectious Disease"/>
            <person name="Wu L."/>
            <person name="Ma J."/>
        </authorList>
    </citation>
    <scope>NUCLEOTIDE SEQUENCE [LARGE SCALE GENOMIC DNA]</scope>
    <source>
        <strain evidence="2 3">JCM 3325</strain>
    </source>
</reference>
<evidence type="ECO:0008006" key="4">
    <source>
        <dbReference type="Google" id="ProtNLM"/>
    </source>
</evidence>
<keyword evidence="3" id="KW-1185">Reference proteome</keyword>
<dbReference type="Proteomes" id="UP001501231">
    <property type="component" value="Unassembled WGS sequence"/>
</dbReference>
<feature type="region of interest" description="Disordered" evidence="1">
    <location>
        <begin position="1"/>
        <end position="33"/>
    </location>
</feature>
<organism evidence="2 3">
    <name type="scientific">Actinomadura vinacea</name>
    <dbReference type="NCBI Taxonomy" id="115336"/>
    <lineage>
        <taxon>Bacteria</taxon>
        <taxon>Bacillati</taxon>
        <taxon>Actinomycetota</taxon>
        <taxon>Actinomycetes</taxon>
        <taxon>Streptosporangiales</taxon>
        <taxon>Thermomonosporaceae</taxon>
        <taxon>Actinomadura</taxon>
    </lineage>
</organism>
<protein>
    <recommendedName>
        <fullName evidence="4">DUF5753 domain-containing protein</fullName>
    </recommendedName>
</protein>
<accession>A0ABN3J7C7</accession>
<name>A0ABN3J7C7_9ACTN</name>
<evidence type="ECO:0000256" key="1">
    <source>
        <dbReference type="SAM" id="MobiDB-lite"/>
    </source>
</evidence>